<name>A0A2H9ZUB1_9ASPA</name>
<accession>A0A2H9ZUB1</accession>
<keyword evidence="2" id="KW-1185">Reference proteome</keyword>
<evidence type="ECO:0000313" key="1">
    <source>
        <dbReference type="EMBL" id="PKA46877.1"/>
    </source>
</evidence>
<dbReference type="EMBL" id="KZ453861">
    <property type="protein sequence ID" value="PKA46877.1"/>
    <property type="molecule type" value="Genomic_DNA"/>
</dbReference>
<reference evidence="1 2" key="1">
    <citation type="journal article" date="2017" name="Nature">
        <title>The Apostasia genome and the evolution of orchids.</title>
        <authorList>
            <person name="Zhang G.Q."/>
            <person name="Liu K.W."/>
            <person name="Li Z."/>
            <person name="Lohaus R."/>
            <person name="Hsiao Y.Y."/>
            <person name="Niu S.C."/>
            <person name="Wang J.Y."/>
            <person name="Lin Y.C."/>
            <person name="Xu Q."/>
            <person name="Chen L.J."/>
            <person name="Yoshida K."/>
            <person name="Fujiwara S."/>
            <person name="Wang Z.W."/>
            <person name="Zhang Y.Q."/>
            <person name="Mitsuda N."/>
            <person name="Wang M."/>
            <person name="Liu G.H."/>
            <person name="Pecoraro L."/>
            <person name="Huang H.X."/>
            <person name="Xiao X.J."/>
            <person name="Lin M."/>
            <person name="Wu X.Y."/>
            <person name="Wu W.L."/>
            <person name="Chen Y.Y."/>
            <person name="Chang S.B."/>
            <person name="Sakamoto S."/>
            <person name="Ohme-Takagi M."/>
            <person name="Yagi M."/>
            <person name="Zeng S.J."/>
            <person name="Shen C.Y."/>
            <person name="Yeh C.M."/>
            <person name="Luo Y.B."/>
            <person name="Tsai W.C."/>
            <person name="Van de Peer Y."/>
            <person name="Liu Z.J."/>
        </authorList>
    </citation>
    <scope>NUCLEOTIDE SEQUENCE [LARGE SCALE GENOMIC DNA]</scope>
    <source>
        <strain evidence="2">cv. Shenzhen</strain>
        <tissue evidence="1">Stem</tissue>
    </source>
</reference>
<gene>
    <name evidence="1" type="ORF">AXF42_Ash021639</name>
</gene>
<proteinExistence type="predicted"/>
<dbReference type="Proteomes" id="UP000236161">
    <property type="component" value="Unassembled WGS sequence"/>
</dbReference>
<dbReference type="AlphaFoldDB" id="A0A2H9ZUB1"/>
<organism evidence="1 2">
    <name type="scientific">Apostasia shenzhenica</name>
    <dbReference type="NCBI Taxonomy" id="1088818"/>
    <lineage>
        <taxon>Eukaryota</taxon>
        <taxon>Viridiplantae</taxon>
        <taxon>Streptophyta</taxon>
        <taxon>Embryophyta</taxon>
        <taxon>Tracheophyta</taxon>
        <taxon>Spermatophyta</taxon>
        <taxon>Magnoliopsida</taxon>
        <taxon>Liliopsida</taxon>
        <taxon>Asparagales</taxon>
        <taxon>Orchidaceae</taxon>
        <taxon>Apostasioideae</taxon>
        <taxon>Apostasia</taxon>
    </lineage>
</organism>
<protein>
    <submittedName>
        <fullName evidence="1">Uncharacterized protein</fullName>
    </submittedName>
</protein>
<sequence length="87" mass="9129">MDFFSTAYAAMAAQIGAAVVQAAASLLNEQMDFFSTAYAAMAAQIGAAEVQAHLAKSLFGIVIGSNDIFSFLNSDSRASDSSQQHFI</sequence>
<evidence type="ECO:0000313" key="2">
    <source>
        <dbReference type="Proteomes" id="UP000236161"/>
    </source>
</evidence>